<dbReference type="Proteomes" id="UP001345691">
    <property type="component" value="Unassembled WGS sequence"/>
</dbReference>
<gene>
    <name evidence="1" type="ORF">LTR69_007952</name>
</gene>
<sequence>MSDVHRALLSCPDITSLDLRIDLLGCSEWPDRWDLPFSLHGGESYPPLKSLRLEGYRFSDNSLHEAKFPTSPMLSWCERAREWIMSGNAFKRLCQYTLTQQQRGKINLDLWRDAMDFSRLEDLAFAADYKPSDVAFFLDRMATHLQGLKRLHLDGTTSNSTLGFLRDLNSSLTHLTVTNMDILDTGIAVKIIDPDTNTKLLASVVKSHGHSLQHLGIHTFENLDYNTPIIPAEELTTNLPKLPSLTHLTLNIRRNGTWPFEALATIASSTPNLTTLDLYLDIASQYLLPYINETTTLEVFEFLRQHKTGSALQNVTFWGGEWTRRWDGPLYFPKWMDGQKVLVKCTSEAEPGIKGACHVERGEKYWESGDQDRYKYGYP</sequence>
<evidence type="ECO:0000313" key="1">
    <source>
        <dbReference type="EMBL" id="KAK5056411.1"/>
    </source>
</evidence>
<accession>A0ABR0J6L8</accession>
<dbReference type="InterPro" id="IPR032675">
    <property type="entry name" value="LRR_dom_sf"/>
</dbReference>
<name>A0ABR0J6L8_9EURO</name>
<dbReference type="SUPFAM" id="SSF52047">
    <property type="entry name" value="RNI-like"/>
    <property type="match status" value="1"/>
</dbReference>
<dbReference type="EMBL" id="JAVRRF010000018">
    <property type="protein sequence ID" value="KAK5056411.1"/>
    <property type="molecule type" value="Genomic_DNA"/>
</dbReference>
<proteinExistence type="predicted"/>
<evidence type="ECO:0000313" key="2">
    <source>
        <dbReference type="Proteomes" id="UP001345691"/>
    </source>
</evidence>
<reference evidence="1 2" key="1">
    <citation type="submission" date="2023-08" db="EMBL/GenBank/DDBJ databases">
        <title>Black Yeasts Isolated from many extreme environments.</title>
        <authorList>
            <person name="Coleine C."/>
            <person name="Stajich J.E."/>
            <person name="Selbmann L."/>
        </authorList>
    </citation>
    <scope>NUCLEOTIDE SEQUENCE [LARGE SCALE GENOMIC DNA]</scope>
    <source>
        <strain evidence="1 2">CCFEE 6328</strain>
    </source>
</reference>
<organism evidence="1 2">
    <name type="scientific">Exophiala sideris</name>
    <dbReference type="NCBI Taxonomy" id="1016849"/>
    <lineage>
        <taxon>Eukaryota</taxon>
        <taxon>Fungi</taxon>
        <taxon>Dikarya</taxon>
        <taxon>Ascomycota</taxon>
        <taxon>Pezizomycotina</taxon>
        <taxon>Eurotiomycetes</taxon>
        <taxon>Chaetothyriomycetidae</taxon>
        <taxon>Chaetothyriales</taxon>
        <taxon>Herpotrichiellaceae</taxon>
        <taxon>Exophiala</taxon>
    </lineage>
</organism>
<comment type="caution">
    <text evidence="1">The sequence shown here is derived from an EMBL/GenBank/DDBJ whole genome shotgun (WGS) entry which is preliminary data.</text>
</comment>
<keyword evidence="2" id="KW-1185">Reference proteome</keyword>
<dbReference type="Gene3D" id="3.80.10.10">
    <property type="entry name" value="Ribonuclease Inhibitor"/>
    <property type="match status" value="1"/>
</dbReference>
<evidence type="ECO:0008006" key="3">
    <source>
        <dbReference type="Google" id="ProtNLM"/>
    </source>
</evidence>
<protein>
    <recommendedName>
        <fullName evidence="3">F-box domain-containing protein</fullName>
    </recommendedName>
</protein>